<evidence type="ECO:0000313" key="3">
    <source>
        <dbReference type="Proteomes" id="UP000837857"/>
    </source>
</evidence>
<keyword evidence="3" id="KW-1185">Reference proteome</keyword>
<dbReference type="EMBL" id="OW152841">
    <property type="protein sequence ID" value="CAH2062473.1"/>
    <property type="molecule type" value="Genomic_DNA"/>
</dbReference>
<organism evidence="2 3">
    <name type="scientific">Iphiclides podalirius</name>
    <name type="common">scarce swallowtail</name>
    <dbReference type="NCBI Taxonomy" id="110791"/>
    <lineage>
        <taxon>Eukaryota</taxon>
        <taxon>Metazoa</taxon>
        <taxon>Ecdysozoa</taxon>
        <taxon>Arthropoda</taxon>
        <taxon>Hexapoda</taxon>
        <taxon>Insecta</taxon>
        <taxon>Pterygota</taxon>
        <taxon>Neoptera</taxon>
        <taxon>Endopterygota</taxon>
        <taxon>Lepidoptera</taxon>
        <taxon>Glossata</taxon>
        <taxon>Ditrysia</taxon>
        <taxon>Papilionoidea</taxon>
        <taxon>Papilionidae</taxon>
        <taxon>Papilioninae</taxon>
        <taxon>Iphiclides</taxon>
    </lineage>
</organism>
<evidence type="ECO:0000256" key="1">
    <source>
        <dbReference type="SAM" id="MobiDB-lite"/>
    </source>
</evidence>
<proteinExistence type="predicted"/>
<dbReference type="Proteomes" id="UP000837857">
    <property type="component" value="Chromosome 29"/>
</dbReference>
<accession>A0ABN8INC7</accession>
<feature type="region of interest" description="Disordered" evidence="1">
    <location>
        <begin position="56"/>
        <end position="130"/>
    </location>
</feature>
<sequence>MLFARNVVDFLRQVQRHLARARHAPPRHLPRHRCLKPALSGQLGFEPVADGSRGRCAVGCTPPPPPPPPPPPGSVASGHGRRDNADECGVNGPPPMQQMPAAQPPRQGLRDSSANADSPGNAARVVTPLNCNRPAPRRHLGGGMRAADLCPQLFGIEQLPHRSEAAPVEI</sequence>
<evidence type="ECO:0000313" key="2">
    <source>
        <dbReference type="EMBL" id="CAH2062473.1"/>
    </source>
</evidence>
<protein>
    <submittedName>
        <fullName evidence="2">Uncharacterized protein</fullName>
    </submittedName>
</protein>
<feature type="compositionally biased region" description="Pro residues" evidence="1">
    <location>
        <begin position="61"/>
        <end position="73"/>
    </location>
</feature>
<gene>
    <name evidence="2" type="ORF">IPOD504_LOCUS12012</name>
</gene>
<name>A0ABN8INC7_9NEOP</name>
<feature type="non-terminal residue" evidence="2">
    <location>
        <position position="170"/>
    </location>
</feature>
<reference evidence="2" key="1">
    <citation type="submission" date="2022-03" db="EMBL/GenBank/DDBJ databases">
        <authorList>
            <person name="Martin H S."/>
        </authorList>
    </citation>
    <scope>NUCLEOTIDE SEQUENCE</scope>
</reference>